<dbReference type="Pfam" id="PF01535">
    <property type="entry name" value="PPR"/>
    <property type="match status" value="4"/>
</dbReference>
<organism evidence="4 5">
    <name type="scientific">Turnera subulata</name>
    <dbReference type="NCBI Taxonomy" id="218843"/>
    <lineage>
        <taxon>Eukaryota</taxon>
        <taxon>Viridiplantae</taxon>
        <taxon>Streptophyta</taxon>
        <taxon>Embryophyta</taxon>
        <taxon>Tracheophyta</taxon>
        <taxon>Spermatophyta</taxon>
        <taxon>Magnoliopsida</taxon>
        <taxon>eudicotyledons</taxon>
        <taxon>Gunneridae</taxon>
        <taxon>Pentapetalae</taxon>
        <taxon>rosids</taxon>
        <taxon>fabids</taxon>
        <taxon>Malpighiales</taxon>
        <taxon>Passifloraceae</taxon>
        <taxon>Turnera</taxon>
    </lineage>
</organism>
<comment type="similarity">
    <text evidence="1">Belongs to the PPR family. P subfamily.</text>
</comment>
<dbReference type="Pfam" id="PF13041">
    <property type="entry name" value="PPR_2"/>
    <property type="match status" value="2"/>
</dbReference>
<comment type="caution">
    <text evidence="4">The sequence shown here is derived from an EMBL/GenBank/DDBJ whole genome shotgun (WGS) entry which is preliminary data.</text>
</comment>
<dbReference type="NCBIfam" id="TIGR00756">
    <property type="entry name" value="PPR"/>
    <property type="match status" value="5"/>
</dbReference>
<name>A0A9Q0GGA1_9ROSI</name>
<evidence type="ECO:0000256" key="1">
    <source>
        <dbReference type="ARBA" id="ARBA00007626"/>
    </source>
</evidence>
<protein>
    <recommendedName>
        <fullName evidence="6">Pentacotripeptide-repeat region of PRORP domain-containing protein</fullName>
    </recommendedName>
</protein>
<dbReference type="PROSITE" id="PS51375">
    <property type="entry name" value="PPR"/>
    <property type="match status" value="7"/>
</dbReference>
<dbReference type="Proteomes" id="UP001141552">
    <property type="component" value="Unassembled WGS sequence"/>
</dbReference>
<feature type="repeat" description="PPR" evidence="3">
    <location>
        <begin position="163"/>
        <end position="197"/>
    </location>
</feature>
<gene>
    <name evidence="4" type="ORF">Tsubulata_040911</name>
</gene>
<dbReference type="InterPro" id="IPR011990">
    <property type="entry name" value="TPR-like_helical_dom_sf"/>
</dbReference>
<accession>A0A9Q0GGA1</accession>
<dbReference type="OrthoDB" id="185373at2759"/>
<evidence type="ECO:0000313" key="4">
    <source>
        <dbReference type="EMBL" id="KAJ4848272.1"/>
    </source>
</evidence>
<dbReference type="Gene3D" id="1.25.40.10">
    <property type="entry name" value="Tetratricopeptide repeat domain"/>
    <property type="match status" value="4"/>
</dbReference>
<proteinExistence type="inferred from homology"/>
<feature type="repeat" description="PPR" evidence="3">
    <location>
        <begin position="340"/>
        <end position="374"/>
    </location>
</feature>
<feature type="repeat" description="PPR" evidence="3">
    <location>
        <begin position="233"/>
        <end position="267"/>
    </location>
</feature>
<keyword evidence="5" id="KW-1185">Reference proteome</keyword>
<evidence type="ECO:0008006" key="6">
    <source>
        <dbReference type="Google" id="ProtNLM"/>
    </source>
</evidence>
<dbReference type="AlphaFoldDB" id="A0A9Q0GGA1"/>
<sequence>MSLSRITRFLNLSLTTTTQKIPALHFSTSSLANEIYSYLQNNPKNTERVLNSIKPKLDATCVNEVLERCSLGNSQMGLRFFVWAGCQSSYRHSSYMYSKACDLFKIRENPQVVLDLMEGYRLEKCVVSVKAFKVVLSLCKEGRLANEALLVLKKMPEFHVCADTGAYNAAIELFSDSGDMDTAKKLLEEMGLIELYPNMVTYISMIKGFCDVGRLEEACELLKAMRAQGCMPNLVAYSTLLAGFCRFGSIDKAMELLEQMEKEGGECSPSVITYTCVIQSLCDRGMTMDALAILDRMDASGCPPNRVTVSTLIKGLCVDGQVEEAYKLVDRVAGRGSVSYGECYSSLLLCLMSIKKIEEAEKLFKRVLASGVRPDGLSCSVMIRKLCSEERMLDAFYLYNEIEKMGSISTIDSDIYSILLGGLCEEGHSVEAEKLARIMLEKRICLQGQYADIIVASLRSLGNTELITKLVGIQR</sequence>
<evidence type="ECO:0000256" key="3">
    <source>
        <dbReference type="PROSITE-ProRule" id="PRU00708"/>
    </source>
</evidence>
<evidence type="ECO:0000256" key="2">
    <source>
        <dbReference type="ARBA" id="ARBA00022737"/>
    </source>
</evidence>
<reference evidence="4" key="2">
    <citation type="journal article" date="2023" name="Plants (Basel)">
        <title>Annotation of the Turnera subulata (Passifloraceae) Draft Genome Reveals the S-Locus Evolved after the Divergence of Turneroideae from Passifloroideae in a Stepwise Manner.</title>
        <authorList>
            <person name="Henning P.M."/>
            <person name="Roalson E.H."/>
            <person name="Mir W."/>
            <person name="McCubbin A.G."/>
            <person name="Shore J.S."/>
        </authorList>
    </citation>
    <scope>NUCLEOTIDE SEQUENCE</scope>
    <source>
        <strain evidence="4">F60SS</strain>
    </source>
</reference>
<reference evidence="4" key="1">
    <citation type="submission" date="2022-02" db="EMBL/GenBank/DDBJ databases">
        <authorList>
            <person name="Henning P.M."/>
            <person name="McCubbin A.G."/>
            <person name="Shore J.S."/>
        </authorList>
    </citation>
    <scope>NUCLEOTIDE SEQUENCE</scope>
    <source>
        <strain evidence="4">F60SS</strain>
        <tissue evidence="4">Leaves</tissue>
    </source>
</reference>
<feature type="repeat" description="PPR" evidence="3">
    <location>
        <begin position="412"/>
        <end position="446"/>
    </location>
</feature>
<feature type="repeat" description="PPR" evidence="3">
    <location>
        <begin position="198"/>
        <end position="232"/>
    </location>
</feature>
<dbReference type="EMBL" id="JAKUCV010000944">
    <property type="protein sequence ID" value="KAJ4848272.1"/>
    <property type="molecule type" value="Genomic_DNA"/>
</dbReference>
<evidence type="ECO:0000313" key="5">
    <source>
        <dbReference type="Proteomes" id="UP001141552"/>
    </source>
</evidence>
<keyword evidence="2" id="KW-0677">Repeat</keyword>
<dbReference type="InterPro" id="IPR002885">
    <property type="entry name" value="PPR_rpt"/>
</dbReference>
<feature type="repeat" description="PPR" evidence="3">
    <location>
        <begin position="270"/>
        <end position="304"/>
    </location>
</feature>
<dbReference type="PANTHER" id="PTHR47936:SF3">
    <property type="entry name" value="PENTACOTRIPEPTIDE-REPEAT REGION OF PRORP DOMAIN-CONTAINING PROTEIN"/>
    <property type="match status" value="1"/>
</dbReference>
<feature type="repeat" description="PPR" evidence="3">
    <location>
        <begin position="305"/>
        <end position="339"/>
    </location>
</feature>
<dbReference type="PANTHER" id="PTHR47936">
    <property type="entry name" value="PPR_LONG DOMAIN-CONTAINING PROTEIN"/>
    <property type="match status" value="1"/>
</dbReference>